<keyword evidence="1" id="KW-0812">Transmembrane</keyword>
<feature type="transmembrane region" description="Helical" evidence="1">
    <location>
        <begin position="428"/>
        <end position="449"/>
    </location>
</feature>
<feature type="transmembrane region" description="Helical" evidence="1">
    <location>
        <begin position="388"/>
        <end position="408"/>
    </location>
</feature>
<dbReference type="InterPro" id="IPR002656">
    <property type="entry name" value="Acyl_transf_3_dom"/>
</dbReference>
<protein>
    <recommendedName>
        <fullName evidence="3">Nose resistant-to-fluoxetine protein N-terminal domain-containing protein</fullName>
    </recommendedName>
</protein>
<feature type="transmembrane region" description="Helical" evidence="1">
    <location>
        <begin position="595"/>
        <end position="614"/>
    </location>
</feature>
<keyword evidence="5" id="KW-1185">Reference proteome</keyword>
<sequence length="699" mass="79645">MSSNSLFSVFFISIISIAYPINSESTSQIVHEKYDVTKIVHDTSARISLVKNLNKISYPGIRSLIHELDSFSGENLSPLLTEMLRKNDSNDKCDDDLRYTFENLLPFGGWGTKMLDSYAKPERGIFQGNLHWLGDFNECVGVYAPRKITEYNKTVGDFHGQYCTLTVTAHLGDISLPLSIGTCLPDSCHPTSDKIQLKNQTSFRHIGKSANPIFTDAKLTCQPKFEKFTTAAIFVILLLSVFIFLATAGSLITAYEHLAKIEVNRNIVRTTGFVIAKPVDGDIDIKSIHGDDNDSPNLGNTRKVASLPAWLEQVKPFFNCFCIFTNGAKLLDTSDTEGQLPFLHGIRFLSLSWVIVGHTHAFVMAYVRNIREVISFIDHWPFQIIMNGFYSVDSFFLLSGFLLAYLFFEMSAKNNGKVPWLYFYIHRYVRLTPVYMIMLGFQTTIFSYMGSGPLWTSNEIDKNCGQYWWRNLLYINNFFDATEMCVGWSWYLANDMQFFVISPIILIALWRWMKFFNMVYTKPYTRISPYLVGIGLAYYLYKRRESACGKNSLVTLSLGWLISSGIVLACMFGLYHRHMSVLEMSFYNAFNRTCFAGGLAWVIYVCITGQGGVVNKILSFKLFIPLGRLTYCAYLVHPIVIQATYMSMKAMIEFSHITMVIYFLGFLVLSYGIAFITSLLFESPVIRLDKLVRNKLTKT</sequence>
<evidence type="ECO:0000313" key="4">
    <source>
        <dbReference type="EMBL" id="KAG8181950.1"/>
    </source>
</evidence>
<keyword evidence="2" id="KW-0732">Signal</keyword>
<feature type="transmembrane region" description="Helical" evidence="1">
    <location>
        <begin position="524"/>
        <end position="541"/>
    </location>
</feature>
<keyword evidence="1" id="KW-1133">Transmembrane helix</keyword>
<keyword evidence="1" id="KW-0472">Membrane</keyword>
<feature type="transmembrane region" description="Helical" evidence="1">
    <location>
        <begin position="660"/>
        <end position="681"/>
    </location>
</feature>
<feature type="transmembrane region" description="Helical" evidence="1">
    <location>
        <begin position="348"/>
        <end position="368"/>
    </location>
</feature>
<dbReference type="Pfam" id="PF01757">
    <property type="entry name" value="Acyl_transf_3"/>
    <property type="match status" value="1"/>
</dbReference>
<feature type="transmembrane region" description="Helical" evidence="1">
    <location>
        <begin position="626"/>
        <end position="648"/>
    </location>
</feature>
<feature type="transmembrane region" description="Helical" evidence="1">
    <location>
        <begin position="553"/>
        <end position="575"/>
    </location>
</feature>
<evidence type="ECO:0000259" key="3">
    <source>
        <dbReference type="SMART" id="SM00703"/>
    </source>
</evidence>
<organism evidence="4 5">
    <name type="scientific">Oedothorax gibbosus</name>
    <dbReference type="NCBI Taxonomy" id="931172"/>
    <lineage>
        <taxon>Eukaryota</taxon>
        <taxon>Metazoa</taxon>
        <taxon>Ecdysozoa</taxon>
        <taxon>Arthropoda</taxon>
        <taxon>Chelicerata</taxon>
        <taxon>Arachnida</taxon>
        <taxon>Araneae</taxon>
        <taxon>Araneomorphae</taxon>
        <taxon>Entelegynae</taxon>
        <taxon>Araneoidea</taxon>
        <taxon>Linyphiidae</taxon>
        <taxon>Erigoninae</taxon>
        <taxon>Oedothorax</taxon>
    </lineage>
</organism>
<evidence type="ECO:0000256" key="2">
    <source>
        <dbReference type="SAM" id="SignalP"/>
    </source>
</evidence>
<proteinExistence type="predicted"/>
<accession>A0AAV6UC61</accession>
<comment type="caution">
    <text evidence="4">The sequence shown here is derived from an EMBL/GenBank/DDBJ whole genome shotgun (WGS) entry which is preliminary data.</text>
</comment>
<dbReference type="GO" id="GO:0016747">
    <property type="term" value="F:acyltransferase activity, transferring groups other than amino-acyl groups"/>
    <property type="evidence" value="ECO:0007669"/>
    <property type="project" value="InterPro"/>
</dbReference>
<dbReference type="Proteomes" id="UP000827092">
    <property type="component" value="Unassembled WGS sequence"/>
</dbReference>
<dbReference type="InterPro" id="IPR006621">
    <property type="entry name" value="Nose-resist-to-fluoxetine_N"/>
</dbReference>
<dbReference type="SMART" id="SM00703">
    <property type="entry name" value="NRF"/>
    <property type="match status" value="1"/>
</dbReference>
<feature type="signal peptide" evidence="2">
    <location>
        <begin position="1"/>
        <end position="20"/>
    </location>
</feature>
<feature type="transmembrane region" description="Helical" evidence="1">
    <location>
        <begin position="496"/>
        <end position="512"/>
    </location>
</feature>
<dbReference type="AlphaFoldDB" id="A0AAV6UC61"/>
<evidence type="ECO:0000313" key="5">
    <source>
        <dbReference type="Proteomes" id="UP000827092"/>
    </source>
</evidence>
<evidence type="ECO:0000256" key="1">
    <source>
        <dbReference type="SAM" id="Phobius"/>
    </source>
</evidence>
<gene>
    <name evidence="4" type="ORF">JTE90_026891</name>
</gene>
<dbReference type="PANTHER" id="PTHR11161:SF0">
    <property type="entry name" value="O-ACYLTRANSFERASE LIKE PROTEIN"/>
    <property type="match status" value="1"/>
</dbReference>
<dbReference type="EMBL" id="JAFNEN010000486">
    <property type="protein sequence ID" value="KAG8181950.1"/>
    <property type="molecule type" value="Genomic_DNA"/>
</dbReference>
<feature type="transmembrane region" description="Helical" evidence="1">
    <location>
        <begin position="231"/>
        <end position="255"/>
    </location>
</feature>
<dbReference type="InterPro" id="IPR052728">
    <property type="entry name" value="O2_lipid_transport_reg"/>
</dbReference>
<name>A0AAV6UC61_9ARAC</name>
<dbReference type="PANTHER" id="PTHR11161">
    <property type="entry name" value="O-ACYLTRANSFERASE"/>
    <property type="match status" value="1"/>
</dbReference>
<dbReference type="Pfam" id="PF20146">
    <property type="entry name" value="NRF"/>
    <property type="match status" value="1"/>
</dbReference>
<feature type="domain" description="Nose resistant-to-fluoxetine protein N-terminal" evidence="3">
    <location>
        <begin position="90"/>
        <end position="213"/>
    </location>
</feature>
<reference evidence="4 5" key="1">
    <citation type="journal article" date="2022" name="Nat. Ecol. Evol.">
        <title>A masculinizing supergene underlies an exaggerated male reproductive morph in a spider.</title>
        <authorList>
            <person name="Hendrickx F."/>
            <person name="De Corte Z."/>
            <person name="Sonet G."/>
            <person name="Van Belleghem S.M."/>
            <person name="Kostlbacher S."/>
            <person name="Vangestel C."/>
        </authorList>
    </citation>
    <scope>NUCLEOTIDE SEQUENCE [LARGE SCALE GENOMIC DNA]</scope>
    <source>
        <strain evidence="4">W744_W776</strain>
    </source>
</reference>
<feature type="chain" id="PRO_5043540707" description="Nose resistant-to-fluoxetine protein N-terminal domain-containing protein" evidence="2">
    <location>
        <begin position="21"/>
        <end position="699"/>
    </location>
</feature>